<dbReference type="EMBL" id="JAAISW010000037">
    <property type="protein sequence ID" value="NSJ45462.1"/>
    <property type="molecule type" value="Genomic_DNA"/>
</dbReference>
<protein>
    <submittedName>
        <fullName evidence="8">Type IV secretory system conjugative DNA transfer family protein</fullName>
    </submittedName>
</protein>
<feature type="transmembrane region" description="Helical" evidence="7">
    <location>
        <begin position="12"/>
        <end position="33"/>
    </location>
</feature>
<comment type="similarity">
    <text evidence="2">Belongs to the VirD4/TraG family.</text>
</comment>
<comment type="subcellular location">
    <subcellularLocation>
        <location evidence="1">Cell membrane</location>
        <topology evidence="1">Multi-pass membrane protein</topology>
    </subcellularLocation>
</comment>
<feature type="non-terminal residue" evidence="8">
    <location>
        <position position="335"/>
    </location>
</feature>
<dbReference type="Pfam" id="PF02534">
    <property type="entry name" value="T4SS-DNA_transf"/>
    <property type="match status" value="1"/>
</dbReference>
<dbReference type="PANTHER" id="PTHR37937">
    <property type="entry name" value="CONJUGATIVE TRANSFER: DNA TRANSPORT"/>
    <property type="match status" value="1"/>
</dbReference>
<keyword evidence="3" id="KW-1003">Cell membrane</keyword>
<comment type="caution">
    <text evidence="8">The sequence shown here is derived from an EMBL/GenBank/DDBJ whole genome shotgun (WGS) entry which is preliminary data.</text>
</comment>
<dbReference type="Gene3D" id="3.40.50.300">
    <property type="entry name" value="P-loop containing nucleotide triphosphate hydrolases"/>
    <property type="match status" value="1"/>
</dbReference>
<evidence type="ECO:0000256" key="2">
    <source>
        <dbReference type="ARBA" id="ARBA00008806"/>
    </source>
</evidence>
<dbReference type="InterPro" id="IPR003688">
    <property type="entry name" value="TraG/VirD4"/>
</dbReference>
<name>A0ABD6LLE5_9FIRM</name>
<gene>
    <name evidence="8" type="ORF">G5B26_18120</name>
</gene>
<evidence type="ECO:0000256" key="1">
    <source>
        <dbReference type="ARBA" id="ARBA00004651"/>
    </source>
</evidence>
<dbReference type="Proteomes" id="UP000719916">
    <property type="component" value="Unassembled WGS sequence"/>
</dbReference>
<feature type="transmembrane region" description="Helical" evidence="7">
    <location>
        <begin position="63"/>
        <end position="81"/>
    </location>
</feature>
<reference evidence="8 9" key="1">
    <citation type="journal article" date="2020" name="Cell Host Microbe">
        <title>Functional and Genomic Variation between Human-Derived Isolates of Lachnospiraceae Reveals Inter- and Intra-Species Diversity.</title>
        <authorList>
            <person name="Sorbara M.T."/>
            <person name="Littmann E.R."/>
            <person name="Fontana E."/>
            <person name="Moody T.U."/>
            <person name="Kohout C.E."/>
            <person name="Gjonbalaj M."/>
            <person name="Eaton V."/>
            <person name="Seok R."/>
            <person name="Leiner I.M."/>
            <person name="Pamer E.G."/>
        </authorList>
    </citation>
    <scope>NUCLEOTIDE SEQUENCE [LARGE SCALE GENOMIC DNA]</scope>
    <source>
        <strain evidence="8 9">MSK.2.26</strain>
    </source>
</reference>
<evidence type="ECO:0000256" key="6">
    <source>
        <dbReference type="ARBA" id="ARBA00023136"/>
    </source>
</evidence>
<dbReference type="GO" id="GO:0005886">
    <property type="term" value="C:plasma membrane"/>
    <property type="evidence" value="ECO:0007669"/>
    <property type="project" value="UniProtKB-SubCell"/>
</dbReference>
<accession>A0ABD6LLE5</accession>
<sequence>MRTDSIKKYVIPNIPYLFILWACLKLGTAYRLAPGVDFAHKLMGLGQSIGPAFADFAPGLHPLDWLIGIVGAVGFRLLIYMKSKNAKKFRRDEEYGSARWGTEKDIKPFVDPKFENNVILTKTEFLTMNTRPKNPANARNLNACIIGSSGSGKTRFWLTPQLLQAHSSYVCVDPKGGVLSQVGAFLQRRGYKVKVFNSIDFSKSMHYNPLSYIHNEADILKFVDTLIANTKGEGKEGDPFWTKAETLLYCALIAYIIFEAPAEDRNINTLVDMISGMDVKEDDESYMNAVDYMFKGLGKRKPDCFAVKQYKKYKLASGVINYKRFLIQSYERQPM</sequence>
<evidence type="ECO:0000313" key="8">
    <source>
        <dbReference type="EMBL" id="NSJ45462.1"/>
    </source>
</evidence>
<organism evidence="8 9">
    <name type="scientific">Enterocloster clostridioformis</name>
    <dbReference type="NCBI Taxonomy" id="1531"/>
    <lineage>
        <taxon>Bacteria</taxon>
        <taxon>Bacillati</taxon>
        <taxon>Bacillota</taxon>
        <taxon>Clostridia</taxon>
        <taxon>Lachnospirales</taxon>
        <taxon>Lachnospiraceae</taxon>
        <taxon>Enterocloster</taxon>
    </lineage>
</organism>
<evidence type="ECO:0000256" key="7">
    <source>
        <dbReference type="SAM" id="Phobius"/>
    </source>
</evidence>
<dbReference type="AlphaFoldDB" id="A0ABD6LLE5"/>
<keyword evidence="5 7" id="KW-1133">Transmembrane helix</keyword>
<dbReference type="InterPro" id="IPR027417">
    <property type="entry name" value="P-loop_NTPase"/>
</dbReference>
<evidence type="ECO:0000256" key="5">
    <source>
        <dbReference type="ARBA" id="ARBA00022989"/>
    </source>
</evidence>
<evidence type="ECO:0000256" key="3">
    <source>
        <dbReference type="ARBA" id="ARBA00022475"/>
    </source>
</evidence>
<keyword evidence="4 7" id="KW-0812">Transmembrane</keyword>
<dbReference type="PANTHER" id="PTHR37937:SF1">
    <property type="entry name" value="CONJUGATIVE TRANSFER: DNA TRANSPORT"/>
    <property type="match status" value="1"/>
</dbReference>
<dbReference type="InterPro" id="IPR051539">
    <property type="entry name" value="T4SS-coupling_protein"/>
</dbReference>
<keyword evidence="6 7" id="KW-0472">Membrane</keyword>
<dbReference type="RefSeq" id="WP_173877562.1">
    <property type="nucleotide sequence ID" value="NZ_JAAISW010000037.1"/>
</dbReference>
<evidence type="ECO:0000256" key="4">
    <source>
        <dbReference type="ARBA" id="ARBA00022692"/>
    </source>
</evidence>
<proteinExistence type="inferred from homology"/>
<evidence type="ECO:0000313" key="9">
    <source>
        <dbReference type="Proteomes" id="UP000719916"/>
    </source>
</evidence>
<dbReference type="SUPFAM" id="SSF52540">
    <property type="entry name" value="P-loop containing nucleoside triphosphate hydrolases"/>
    <property type="match status" value="1"/>
</dbReference>